<dbReference type="AlphaFoldDB" id="A0A318SYR3"/>
<feature type="region of interest" description="Disordered" evidence="1">
    <location>
        <begin position="87"/>
        <end position="108"/>
    </location>
</feature>
<dbReference type="InterPro" id="IPR025668">
    <property type="entry name" value="Tnp_DDE_dom"/>
</dbReference>
<gene>
    <name evidence="3" type="ORF">DFP88_101194</name>
</gene>
<evidence type="ECO:0000256" key="1">
    <source>
        <dbReference type="SAM" id="MobiDB-lite"/>
    </source>
</evidence>
<feature type="domain" description="Transposase DDE" evidence="2">
    <location>
        <begin position="2"/>
        <end position="83"/>
    </location>
</feature>
<comment type="caution">
    <text evidence="3">The sequence shown here is derived from an EMBL/GenBank/DDBJ whole genome shotgun (WGS) entry which is preliminary data.</text>
</comment>
<evidence type="ECO:0000259" key="2">
    <source>
        <dbReference type="Pfam" id="PF13737"/>
    </source>
</evidence>
<evidence type="ECO:0000313" key="3">
    <source>
        <dbReference type="EMBL" id="PYE85526.1"/>
    </source>
</evidence>
<dbReference type="Pfam" id="PF13737">
    <property type="entry name" value="DDE_Tnp_1_5"/>
    <property type="match status" value="1"/>
</dbReference>
<proteinExistence type="predicted"/>
<sequence length="123" mass="13431">MDAAVQACLTIKVLFGLVDVDAPSVRARYTAGFVASLLKLAGLEWPVPDASTLCRCQKRLDVQLPNRNSGGPLHLLVDSTGIKGERHARHAPCQLTSNREGELRPPSDLRDKAVRSLTRRTFA</sequence>
<protein>
    <submittedName>
        <fullName evidence="3">DDE family transposase</fullName>
    </submittedName>
</protein>
<feature type="compositionally biased region" description="Basic and acidic residues" evidence="1">
    <location>
        <begin position="99"/>
        <end position="108"/>
    </location>
</feature>
<dbReference type="EMBL" id="QJTE01000001">
    <property type="protein sequence ID" value="PYE85526.1"/>
    <property type="molecule type" value="Genomic_DNA"/>
</dbReference>
<organism evidence="3 4">
    <name type="scientific">Pseudoroseicyclus aestuarii</name>
    <dbReference type="NCBI Taxonomy" id="1795041"/>
    <lineage>
        <taxon>Bacteria</taxon>
        <taxon>Pseudomonadati</taxon>
        <taxon>Pseudomonadota</taxon>
        <taxon>Alphaproteobacteria</taxon>
        <taxon>Rhodobacterales</taxon>
        <taxon>Paracoccaceae</taxon>
        <taxon>Pseudoroseicyclus</taxon>
    </lineage>
</organism>
<name>A0A318SYR3_9RHOB</name>
<keyword evidence="4" id="KW-1185">Reference proteome</keyword>
<accession>A0A318SYR3</accession>
<evidence type="ECO:0000313" key="4">
    <source>
        <dbReference type="Proteomes" id="UP000248311"/>
    </source>
</evidence>
<reference evidence="3 4" key="1">
    <citation type="submission" date="2018-06" db="EMBL/GenBank/DDBJ databases">
        <title>Genomic Encyclopedia of Type Strains, Phase III (KMG-III): the genomes of soil and plant-associated and newly described type strains.</title>
        <authorList>
            <person name="Whitman W."/>
        </authorList>
    </citation>
    <scope>NUCLEOTIDE SEQUENCE [LARGE SCALE GENOMIC DNA]</scope>
    <source>
        <strain evidence="3 4">CECT 9025</strain>
    </source>
</reference>
<dbReference type="Proteomes" id="UP000248311">
    <property type="component" value="Unassembled WGS sequence"/>
</dbReference>